<dbReference type="Proteomes" id="UP000813824">
    <property type="component" value="Unassembled WGS sequence"/>
</dbReference>
<evidence type="ECO:0000313" key="3">
    <source>
        <dbReference type="Proteomes" id="UP000813824"/>
    </source>
</evidence>
<feature type="compositionally biased region" description="Basic residues" evidence="1">
    <location>
        <begin position="83"/>
        <end position="95"/>
    </location>
</feature>
<proteinExistence type="predicted"/>
<comment type="caution">
    <text evidence="2">The sequence shown here is derived from an EMBL/GenBank/DDBJ whole genome shotgun (WGS) entry which is preliminary data.</text>
</comment>
<dbReference type="AlphaFoldDB" id="A0A8K0UJL6"/>
<keyword evidence="3" id="KW-1185">Reference proteome</keyword>
<protein>
    <submittedName>
        <fullName evidence="2">Uncharacterized protein</fullName>
    </submittedName>
</protein>
<evidence type="ECO:0000256" key="1">
    <source>
        <dbReference type="SAM" id="MobiDB-lite"/>
    </source>
</evidence>
<organism evidence="2 3">
    <name type="scientific">Cristinia sonorae</name>
    <dbReference type="NCBI Taxonomy" id="1940300"/>
    <lineage>
        <taxon>Eukaryota</taxon>
        <taxon>Fungi</taxon>
        <taxon>Dikarya</taxon>
        <taxon>Basidiomycota</taxon>
        <taxon>Agaricomycotina</taxon>
        <taxon>Agaricomycetes</taxon>
        <taxon>Agaricomycetidae</taxon>
        <taxon>Agaricales</taxon>
        <taxon>Pleurotineae</taxon>
        <taxon>Stephanosporaceae</taxon>
        <taxon>Cristinia</taxon>
    </lineage>
</organism>
<accession>A0A8K0UJL6</accession>
<feature type="region of interest" description="Disordered" evidence="1">
    <location>
        <begin position="54"/>
        <end position="109"/>
    </location>
</feature>
<dbReference type="EMBL" id="JAEVFJ010000030">
    <property type="protein sequence ID" value="KAH8093168.1"/>
    <property type="molecule type" value="Genomic_DNA"/>
</dbReference>
<name>A0A8K0UJL6_9AGAR</name>
<feature type="region of interest" description="Disordered" evidence="1">
    <location>
        <begin position="249"/>
        <end position="271"/>
    </location>
</feature>
<sequence length="316" mass="35368">MRFTTEPSHRATRSAFFNHHECTYGEQGCADVRSFSQIALSLIFVSQIQPEEIQQPECSNTQVPSDTKPPSPSSSGTPTDTTRKRKRKRHSKKRPQLYFPEPIPPQLMDPPSSRYHFGAYVSKARIIEVFAEYCGERDPELEEGEPGWDELVFFEAILHQGWGAQSLLGLCDVELWHKAQYKDIASAYDTDESVYVGVVRIEDGKGKQLLCSDTPALTVNKDIQPEQYQPCSSPQAIPNPNLLFAPVPSFPSRPPSTRRANRNTNTIPKTVSSISRTPSLSLDTTVVARSLAGILDGSKLVKSTRSRISGKRTYRR</sequence>
<gene>
    <name evidence="2" type="ORF">BXZ70DRAFT_444149</name>
</gene>
<reference evidence="2" key="1">
    <citation type="journal article" date="2021" name="New Phytol.">
        <title>Evolutionary innovations through gain and loss of genes in the ectomycorrhizal Boletales.</title>
        <authorList>
            <person name="Wu G."/>
            <person name="Miyauchi S."/>
            <person name="Morin E."/>
            <person name="Kuo A."/>
            <person name="Drula E."/>
            <person name="Varga T."/>
            <person name="Kohler A."/>
            <person name="Feng B."/>
            <person name="Cao Y."/>
            <person name="Lipzen A."/>
            <person name="Daum C."/>
            <person name="Hundley H."/>
            <person name="Pangilinan J."/>
            <person name="Johnson J."/>
            <person name="Barry K."/>
            <person name="LaButti K."/>
            <person name="Ng V."/>
            <person name="Ahrendt S."/>
            <person name="Min B."/>
            <person name="Choi I.G."/>
            <person name="Park H."/>
            <person name="Plett J.M."/>
            <person name="Magnuson J."/>
            <person name="Spatafora J.W."/>
            <person name="Nagy L.G."/>
            <person name="Henrissat B."/>
            <person name="Grigoriev I.V."/>
            <person name="Yang Z.L."/>
            <person name="Xu J."/>
            <person name="Martin F.M."/>
        </authorList>
    </citation>
    <scope>NUCLEOTIDE SEQUENCE</scope>
    <source>
        <strain evidence="2">KKN 215</strain>
    </source>
</reference>
<evidence type="ECO:0000313" key="2">
    <source>
        <dbReference type="EMBL" id="KAH8093168.1"/>
    </source>
</evidence>
<feature type="compositionally biased region" description="Polar residues" evidence="1">
    <location>
        <begin position="262"/>
        <end position="271"/>
    </location>
</feature>